<evidence type="ECO:0000313" key="2">
    <source>
        <dbReference type="EMBL" id="KAF8713920.1"/>
    </source>
</evidence>
<protein>
    <recommendedName>
        <fullName evidence="1">KIB1-4 beta-propeller domain-containing protein</fullName>
    </recommendedName>
</protein>
<sequence length="366" mass="42059">MNIFATLEIPDLLRAGAVCSSWHSAYTCLRDLGKYKQSQTPCLFYTSESAVENVAFLYSLVESRSYKLTLPEPPIRSRFLIGSSNGWLVTADEMSELHLVNPITGEQIELPSVVTIEHVKPIFDDLGTIHKYELSYHTAEKELRGDLYYKAFVFPDPSTASYIVVLIHAPFGQISFARARDDKWTWLPHSTGYRDCLYMDGLLLKPGRFKSIYITQAPWGDLLQIWRTVGVPHGDEHLDGGFAEWEDEYGSSPKVRTLKITVYKVDMDAKKLVEIKSLPYHMLFLGHNNSLCLSDEVHPKLKSNHAYFTEDYEELTVYSKNDTRDIGVWDLENCRKKKIVSQIWSNWPCPTWLTPNIMKMNLAFRN</sequence>
<feature type="domain" description="KIB1-4 beta-propeller" evidence="1">
    <location>
        <begin position="213"/>
        <end position="330"/>
    </location>
</feature>
<dbReference type="Pfam" id="PF03478">
    <property type="entry name" value="Beta-prop_KIB1-4"/>
    <property type="match status" value="2"/>
</dbReference>
<dbReference type="Proteomes" id="UP000636709">
    <property type="component" value="Unassembled WGS sequence"/>
</dbReference>
<keyword evidence="3" id="KW-1185">Reference proteome</keyword>
<dbReference type="InterPro" id="IPR005174">
    <property type="entry name" value="KIB1-4_b-propeller"/>
</dbReference>
<dbReference type="InterPro" id="IPR036047">
    <property type="entry name" value="F-box-like_dom_sf"/>
</dbReference>
<name>A0A835BWJ0_9POAL</name>
<dbReference type="AlphaFoldDB" id="A0A835BWJ0"/>
<dbReference type="Gene3D" id="1.20.1280.50">
    <property type="match status" value="1"/>
</dbReference>
<organism evidence="2 3">
    <name type="scientific">Digitaria exilis</name>
    <dbReference type="NCBI Taxonomy" id="1010633"/>
    <lineage>
        <taxon>Eukaryota</taxon>
        <taxon>Viridiplantae</taxon>
        <taxon>Streptophyta</taxon>
        <taxon>Embryophyta</taxon>
        <taxon>Tracheophyta</taxon>
        <taxon>Spermatophyta</taxon>
        <taxon>Magnoliopsida</taxon>
        <taxon>Liliopsida</taxon>
        <taxon>Poales</taxon>
        <taxon>Poaceae</taxon>
        <taxon>PACMAD clade</taxon>
        <taxon>Panicoideae</taxon>
        <taxon>Panicodae</taxon>
        <taxon>Paniceae</taxon>
        <taxon>Anthephorinae</taxon>
        <taxon>Digitaria</taxon>
    </lineage>
</organism>
<evidence type="ECO:0000313" key="3">
    <source>
        <dbReference type="Proteomes" id="UP000636709"/>
    </source>
</evidence>
<dbReference type="PANTHER" id="PTHR44586">
    <property type="entry name" value="F-BOX DOMAIN CONTAINING PROTEIN, EXPRESSED"/>
    <property type="match status" value="1"/>
</dbReference>
<dbReference type="OrthoDB" id="723086at2759"/>
<dbReference type="PANTHER" id="PTHR44586:SF23">
    <property type="entry name" value="F-BOX DOMAIN-CONTAINING PROTEIN"/>
    <property type="match status" value="1"/>
</dbReference>
<evidence type="ECO:0000259" key="1">
    <source>
        <dbReference type="Pfam" id="PF03478"/>
    </source>
</evidence>
<proteinExistence type="predicted"/>
<gene>
    <name evidence="2" type="ORF">HU200_027902</name>
</gene>
<feature type="domain" description="KIB1-4 beta-propeller" evidence="1">
    <location>
        <begin position="57"/>
        <end position="202"/>
    </location>
</feature>
<dbReference type="EMBL" id="JACEFO010001739">
    <property type="protein sequence ID" value="KAF8713920.1"/>
    <property type="molecule type" value="Genomic_DNA"/>
</dbReference>
<comment type="caution">
    <text evidence="2">The sequence shown here is derived from an EMBL/GenBank/DDBJ whole genome shotgun (WGS) entry which is preliminary data.</text>
</comment>
<reference evidence="2" key="1">
    <citation type="submission" date="2020-07" db="EMBL/GenBank/DDBJ databases">
        <title>Genome sequence and genetic diversity analysis of an under-domesticated orphan crop, white fonio (Digitaria exilis).</title>
        <authorList>
            <person name="Bennetzen J.L."/>
            <person name="Chen S."/>
            <person name="Ma X."/>
            <person name="Wang X."/>
            <person name="Yssel A.E.J."/>
            <person name="Chaluvadi S.R."/>
            <person name="Johnson M."/>
            <person name="Gangashetty P."/>
            <person name="Hamidou F."/>
            <person name="Sanogo M.D."/>
            <person name="Zwaenepoel A."/>
            <person name="Wallace J."/>
            <person name="Van De Peer Y."/>
            <person name="Van Deynze A."/>
        </authorList>
    </citation>
    <scope>NUCLEOTIDE SEQUENCE</scope>
    <source>
        <tissue evidence="2">Leaves</tissue>
    </source>
</reference>
<dbReference type="SUPFAM" id="SSF81383">
    <property type="entry name" value="F-box domain"/>
    <property type="match status" value="1"/>
</dbReference>
<accession>A0A835BWJ0</accession>